<proteinExistence type="predicted"/>
<evidence type="ECO:0000256" key="1">
    <source>
        <dbReference type="SAM" id="MobiDB-lite"/>
    </source>
</evidence>
<evidence type="ECO:0000313" key="2">
    <source>
        <dbReference type="EMBL" id="UTI66549.1"/>
    </source>
</evidence>
<dbReference type="InterPro" id="IPR036849">
    <property type="entry name" value="Enolase-like_C_sf"/>
</dbReference>
<protein>
    <recommendedName>
        <fullName evidence="4">O-succinylbenzoate synthase</fullName>
    </recommendedName>
</protein>
<evidence type="ECO:0000313" key="3">
    <source>
        <dbReference type="Proteomes" id="UP001056035"/>
    </source>
</evidence>
<dbReference type="Proteomes" id="UP001056035">
    <property type="component" value="Chromosome"/>
</dbReference>
<name>A0ABY5E150_9ACTN</name>
<dbReference type="RefSeq" id="WP_254573219.1">
    <property type="nucleotide sequence ID" value="NZ_CP098502.1"/>
</dbReference>
<organism evidence="2 3">
    <name type="scientific">Paraconexibacter antarcticus</name>
    <dbReference type="NCBI Taxonomy" id="2949664"/>
    <lineage>
        <taxon>Bacteria</taxon>
        <taxon>Bacillati</taxon>
        <taxon>Actinomycetota</taxon>
        <taxon>Thermoleophilia</taxon>
        <taxon>Solirubrobacterales</taxon>
        <taxon>Paraconexibacteraceae</taxon>
        <taxon>Paraconexibacter</taxon>
    </lineage>
</organism>
<gene>
    <name evidence="2" type="ORF">NBH00_10140</name>
</gene>
<dbReference type="Gene3D" id="3.20.20.120">
    <property type="entry name" value="Enolase-like C-terminal domain"/>
    <property type="match status" value="1"/>
</dbReference>
<sequence>MTPSGSLWSRVAGLPLTIEGYTLERLEQDVSSGFTRVSTVIRLQGAGTDGIGEEVTYDAEDQDALQAAGPALPLAGEWTLESFCAHLRGLELWPQPALRPASVLYRVWAYESAALDLALRQAGVPLHEVLGRAPRPVRFVVSLRLGEPPSLEPLTDRLERYPGLQFKLDPTNDWTPELIDAIAATGAVESLDLKGRYVGSIVDVAADPRQYRLLLDAFPDAWLEDPHDDPRVQALIAPVQDRVTWDAIIHGLDDILALDPAPKMVNVKPSRVGGVKPLLDVYDHCDAHGIAMYGGGQFELGCGRGQIQYLASLFHPDGPNDVAPGGFNDPQPPAGLPESPLPALVQPTGFRWGEDA</sequence>
<feature type="region of interest" description="Disordered" evidence="1">
    <location>
        <begin position="320"/>
        <end position="356"/>
    </location>
</feature>
<dbReference type="SUPFAM" id="SSF51604">
    <property type="entry name" value="Enolase C-terminal domain-like"/>
    <property type="match status" value="1"/>
</dbReference>
<reference evidence="2 3" key="1">
    <citation type="submission" date="2022-06" db="EMBL/GenBank/DDBJ databases">
        <title>Paraconexibacter antarcticus.</title>
        <authorList>
            <person name="Kim C.S."/>
        </authorList>
    </citation>
    <scope>NUCLEOTIDE SEQUENCE [LARGE SCALE GENOMIC DNA]</scope>
    <source>
        <strain evidence="2 3">02-257</strain>
    </source>
</reference>
<evidence type="ECO:0008006" key="4">
    <source>
        <dbReference type="Google" id="ProtNLM"/>
    </source>
</evidence>
<dbReference type="Gene3D" id="3.30.390.10">
    <property type="entry name" value="Enolase-like, N-terminal domain"/>
    <property type="match status" value="1"/>
</dbReference>
<keyword evidence="3" id="KW-1185">Reference proteome</keyword>
<dbReference type="EMBL" id="CP098502">
    <property type="protein sequence ID" value="UTI66549.1"/>
    <property type="molecule type" value="Genomic_DNA"/>
</dbReference>
<accession>A0ABY5E150</accession>
<dbReference type="InterPro" id="IPR029017">
    <property type="entry name" value="Enolase-like_N"/>
</dbReference>